<comment type="caution">
    <text evidence="1">The sequence shown here is derived from an EMBL/GenBank/DDBJ whole genome shotgun (WGS) entry which is preliminary data.</text>
</comment>
<reference evidence="1 2" key="1">
    <citation type="submission" date="2018-07" db="EMBL/GenBank/DDBJ databases">
        <title>Freshwater and sediment microbial communities from various areas in North America, analyzing microbe dynamics in response to fracking.</title>
        <authorList>
            <person name="Lamendella R."/>
        </authorList>
    </citation>
    <scope>NUCLEOTIDE SEQUENCE [LARGE SCALE GENOMIC DNA]</scope>
    <source>
        <strain evidence="1 2">105B</strain>
    </source>
</reference>
<evidence type="ECO:0000313" key="1">
    <source>
        <dbReference type="EMBL" id="RCW62631.1"/>
    </source>
</evidence>
<gene>
    <name evidence="1" type="ORF">DET61_12333</name>
</gene>
<protein>
    <submittedName>
        <fullName evidence="1">Phage virion morphogenesis protein</fullName>
    </submittedName>
</protein>
<proteinExistence type="predicted"/>
<dbReference type="InterPro" id="IPR006522">
    <property type="entry name" value="Phage_virion_morphogenesis"/>
</dbReference>
<dbReference type="NCBIfam" id="TIGR01635">
    <property type="entry name" value="tail_comp_S"/>
    <property type="match status" value="1"/>
</dbReference>
<name>A0A368X3N6_MARNT</name>
<sequence length="153" mass="16608">MSIGVQYDLASMARLQERIAKLGNLDRRSLLEQLAGVAESQTRKRINEEQQSPGGEPWQAWSANYAATRHGGQSLLQGEGDLVDSITSEIEGDEALIGSNLVYAAIHQHGGTPDMAPGPAGIPAREYLGFSQDNLDEIEAVADRWLDRHLEAA</sequence>
<organism evidence="1 2">
    <name type="scientific">Marinobacter nauticus</name>
    <name type="common">Marinobacter hydrocarbonoclasticus</name>
    <name type="synonym">Marinobacter aquaeolei</name>
    <dbReference type="NCBI Taxonomy" id="2743"/>
    <lineage>
        <taxon>Bacteria</taxon>
        <taxon>Pseudomonadati</taxon>
        <taxon>Pseudomonadota</taxon>
        <taxon>Gammaproteobacteria</taxon>
        <taxon>Pseudomonadales</taxon>
        <taxon>Marinobacteraceae</taxon>
        <taxon>Marinobacter</taxon>
    </lineage>
</organism>
<dbReference type="RefSeq" id="WP_114435513.1">
    <property type="nucleotide sequence ID" value="NZ_QPJI01000023.1"/>
</dbReference>
<dbReference type="Proteomes" id="UP000253647">
    <property type="component" value="Unassembled WGS sequence"/>
</dbReference>
<accession>A0A368X3N6</accession>
<dbReference type="EMBL" id="QPJI01000023">
    <property type="protein sequence ID" value="RCW62631.1"/>
    <property type="molecule type" value="Genomic_DNA"/>
</dbReference>
<dbReference type="Pfam" id="PF05069">
    <property type="entry name" value="Phage_tail_S"/>
    <property type="match status" value="1"/>
</dbReference>
<dbReference type="AlphaFoldDB" id="A0A368X3N6"/>
<evidence type="ECO:0000313" key="2">
    <source>
        <dbReference type="Proteomes" id="UP000253647"/>
    </source>
</evidence>